<evidence type="ECO:0000256" key="11">
    <source>
        <dbReference type="ARBA" id="ARBA00022670"/>
    </source>
</evidence>
<keyword evidence="18" id="KW-0573">Peptidoglycan synthesis</keyword>
<evidence type="ECO:0000256" key="8">
    <source>
        <dbReference type="ARBA" id="ARBA00022475"/>
    </source>
</evidence>
<keyword evidence="8" id="KW-1003">Cell membrane</keyword>
<dbReference type="InterPro" id="IPR031376">
    <property type="entry name" value="PCB_OB"/>
</dbReference>
<evidence type="ECO:0000256" key="18">
    <source>
        <dbReference type="ARBA" id="ARBA00022984"/>
    </source>
</evidence>
<dbReference type="SUPFAM" id="SSF56601">
    <property type="entry name" value="beta-lactamase/transpeptidase-like"/>
    <property type="match status" value="1"/>
</dbReference>
<dbReference type="InterPro" id="IPR001264">
    <property type="entry name" value="Glyco_trans_51"/>
</dbReference>
<evidence type="ECO:0000256" key="24">
    <source>
        <dbReference type="ARBA" id="ARBA00034000"/>
    </source>
</evidence>
<evidence type="ECO:0000256" key="7">
    <source>
        <dbReference type="ARBA" id="ARBA00018638"/>
    </source>
</evidence>
<evidence type="ECO:0000256" key="4">
    <source>
        <dbReference type="ARBA" id="ARBA00007090"/>
    </source>
</evidence>
<evidence type="ECO:0000256" key="17">
    <source>
        <dbReference type="ARBA" id="ARBA00022968"/>
    </source>
</evidence>
<evidence type="ECO:0000256" key="28">
    <source>
        <dbReference type="SAM" id="Phobius"/>
    </source>
</evidence>
<protein>
    <recommendedName>
        <fullName evidence="7">Penicillin-binding protein 1A</fullName>
        <ecNumber evidence="25">2.4.99.28</ecNumber>
        <ecNumber evidence="6">3.4.16.4</ecNumber>
    </recommendedName>
</protein>
<keyword evidence="21" id="KW-0046">Antibiotic resistance</keyword>
<dbReference type="FunFam" id="1.10.3810.10:FF:000003">
    <property type="entry name" value="Penicillin-binding protein 1a"/>
    <property type="match status" value="1"/>
</dbReference>
<dbReference type="GO" id="GO:0030288">
    <property type="term" value="C:outer membrane-bounded periplasmic space"/>
    <property type="evidence" value="ECO:0007669"/>
    <property type="project" value="TreeGrafter"/>
</dbReference>
<dbReference type="Gene3D" id="3.40.710.10">
    <property type="entry name" value="DD-peptidase/beta-lactamase superfamily"/>
    <property type="match status" value="2"/>
</dbReference>
<dbReference type="GO" id="GO:0009252">
    <property type="term" value="P:peptidoglycan biosynthetic process"/>
    <property type="evidence" value="ECO:0007669"/>
    <property type="project" value="UniProtKB-UniPathway"/>
</dbReference>
<keyword evidence="13" id="KW-0808">Transferase</keyword>
<comment type="pathway">
    <text evidence="27">Glycan biosynthesis.</text>
</comment>
<evidence type="ECO:0000256" key="26">
    <source>
        <dbReference type="ARBA" id="ARBA00049902"/>
    </source>
</evidence>
<evidence type="ECO:0000256" key="15">
    <source>
        <dbReference type="ARBA" id="ARBA00022801"/>
    </source>
</evidence>
<comment type="similarity">
    <text evidence="4">In the C-terminal section; belongs to the transpeptidase family.</text>
</comment>
<evidence type="ECO:0000256" key="9">
    <source>
        <dbReference type="ARBA" id="ARBA00022519"/>
    </source>
</evidence>
<dbReference type="GO" id="GO:0008955">
    <property type="term" value="F:peptidoglycan glycosyltransferase activity"/>
    <property type="evidence" value="ECO:0007669"/>
    <property type="project" value="UniProtKB-EC"/>
</dbReference>
<dbReference type="Pfam" id="PF00912">
    <property type="entry name" value="Transgly"/>
    <property type="match status" value="1"/>
</dbReference>
<keyword evidence="17" id="KW-0735">Signal-anchor</keyword>
<keyword evidence="16" id="KW-0133">Cell shape</keyword>
<evidence type="ECO:0000256" key="27">
    <source>
        <dbReference type="ARBA" id="ARBA00060592"/>
    </source>
</evidence>
<dbReference type="GO" id="GO:0008658">
    <property type="term" value="F:penicillin binding"/>
    <property type="evidence" value="ECO:0007669"/>
    <property type="project" value="InterPro"/>
</dbReference>
<comment type="similarity">
    <text evidence="5">In the N-terminal section; belongs to the glycosyltransferase 51 family.</text>
</comment>
<comment type="catalytic activity">
    <reaction evidence="26">
        <text>[GlcNAc-(1-&gt;4)-Mur2Ac(oyl-L-Ala-gamma-D-Glu-L-Lys-D-Ala-D-Ala)](n)-di-trans,octa-cis-undecaprenyl diphosphate + beta-D-GlcNAc-(1-&gt;4)-Mur2Ac(oyl-L-Ala-gamma-D-Glu-L-Lys-D-Ala-D-Ala)-di-trans,octa-cis-undecaprenyl diphosphate = [GlcNAc-(1-&gt;4)-Mur2Ac(oyl-L-Ala-gamma-D-Glu-L-Lys-D-Ala-D-Ala)](n+1)-di-trans,octa-cis-undecaprenyl diphosphate + di-trans,octa-cis-undecaprenyl diphosphate + H(+)</text>
        <dbReference type="Rhea" id="RHEA:23708"/>
        <dbReference type="Rhea" id="RHEA-COMP:9602"/>
        <dbReference type="Rhea" id="RHEA-COMP:9603"/>
        <dbReference type="ChEBI" id="CHEBI:15378"/>
        <dbReference type="ChEBI" id="CHEBI:58405"/>
        <dbReference type="ChEBI" id="CHEBI:60033"/>
        <dbReference type="ChEBI" id="CHEBI:78435"/>
        <dbReference type="EC" id="2.4.99.28"/>
    </reaction>
</comment>
<comment type="catalytic activity">
    <reaction evidence="24">
        <text>Preferential cleavage: (Ac)2-L-Lys-D-Ala-|-D-Ala. Also transpeptidation of peptidyl-alanyl moieties that are N-acyl substituents of D-alanine.</text>
        <dbReference type="EC" id="3.4.16.4"/>
    </reaction>
</comment>
<evidence type="ECO:0000259" key="29">
    <source>
        <dbReference type="Pfam" id="PF00905"/>
    </source>
</evidence>
<dbReference type="Pfam" id="PF00905">
    <property type="entry name" value="Transpeptidase"/>
    <property type="match status" value="1"/>
</dbReference>
<keyword evidence="23" id="KW-0961">Cell wall biogenesis/degradation</keyword>
<evidence type="ECO:0000256" key="12">
    <source>
        <dbReference type="ARBA" id="ARBA00022676"/>
    </source>
</evidence>
<dbReference type="EC" id="2.4.99.28" evidence="25"/>
<reference evidence="32 33" key="1">
    <citation type="submission" date="2016-03" db="EMBL/GenBank/DDBJ databases">
        <authorList>
            <person name="Ploux O."/>
        </authorList>
    </citation>
    <scope>NUCLEOTIDE SEQUENCE [LARGE SCALE GENOMIC DNA]</scope>
    <source>
        <strain evidence="32 33">R-45378</strain>
    </source>
</reference>
<organism evidence="32 33">
    <name type="scientific">Methylomonas koyamae</name>
    <dbReference type="NCBI Taxonomy" id="702114"/>
    <lineage>
        <taxon>Bacteria</taxon>
        <taxon>Pseudomonadati</taxon>
        <taxon>Pseudomonadota</taxon>
        <taxon>Gammaproteobacteria</taxon>
        <taxon>Methylococcales</taxon>
        <taxon>Methylococcaceae</taxon>
        <taxon>Methylomonas</taxon>
    </lineage>
</organism>
<dbReference type="InterPro" id="IPR023346">
    <property type="entry name" value="Lysozyme-like_dom_sf"/>
</dbReference>
<dbReference type="GO" id="GO:0071555">
    <property type="term" value="P:cell wall organization"/>
    <property type="evidence" value="ECO:0007669"/>
    <property type="project" value="UniProtKB-KW"/>
</dbReference>
<dbReference type="UniPathway" id="UPA00219"/>
<feature type="domain" description="Penicillin-binding protein OB-like" evidence="31">
    <location>
        <begin position="347"/>
        <end position="419"/>
    </location>
</feature>
<keyword evidence="9" id="KW-0997">Cell inner membrane</keyword>
<evidence type="ECO:0000256" key="3">
    <source>
        <dbReference type="ARBA" id="ARBA00004752"/>
    </source>
</evidence>
<comment type="caution">
    <text evidence="32">The sequence shown here is derived from an EMBL/GenBank/DDBJ whole genome shotgun (WGS) entry which is preliminary data.</text>
</comment>
<comment type="subcellular location">
    <subcellularLocation>
        <location evidence="2">Cell inner membrane</location>
        <topology evidence="2">Single-pass type II membrane protein</topology>
    </subcellularLocation>
</comment>
<evidence type="ECO:0000256" key="19">
    <source>
        <dbReference type="ARBA" id="ARBA00022989"/>
    </source>
</evidence>
<comment type="pathway">
    <text evidence="3">Cell wall biogenesis; peptidoglycan biosynthesis.</text>
</comment>
<evidence type="ECO:0000256" key="20">
    <source>
        <dbReference type="ARBA" id="ARBA00023136"/>
    </source>
</evidence>
<evidence type="ECO:0000313" key="33">
    <source>
        <dbReference type="Proteomes" id="UP000077857"/>
    </source>
</evidence>
<sequence>MPIKKAPKSGCLLKSLIKWLVFFVFAFFATFAVASYFFFVELDKELPDIEQLQNVQYQMPFSIYSQDNLLIGQFGEKRRIPLTIGKVPPQQIKAFIAAEDDRFFSHIGIDPTGLARAATQLVLTGKKRQGGSTITMQVARNFLLSNEKTYLRKLKEILLALKIERRYSKDQILELYLNKIYMGQRAYGLAAAAQTYYGKDLAELSLAQQAMIAGLPKAPSIYNPITNPERALQRRNYVLRRMLELKHIDENSYRSALSKADDAALQPVNVEFQAPYVAEMARQEIMAQFGDSAYTHGLKVYTTVPSEFQRAADRALQQAIHEYDERHGYRGPSFKNARRDGATLTDSIIGDCRQAQIVEIAESGITAKIHDGNQIQVDRHNLEWAMRTNSRRLQLQAGDLIWIRQLEDGEWALTQVPEVEGAFAALNPNNGAILALSGGFDFYHSKYNRATQSKRQPGSGFKPIIYTAALEKGFTPASIINDAPIVIEDPSQENDWRPENYNRRYLGPTPLRVALRESINLVSIRLLQQIGIPQAIDTAKRFGFDKDQLPGTLSLALGSGYASPLRMAAAYAVFANGGFLVTPYLIERIEDNEGNVLFQAQPARACADCNENQTLQGTVAPRAISAKTNFLINSLLRDVVQRGTATQAKQLGRNDLAGKTGTTNEQRDAWFNGFATGIVASAWIGYDNSLPLGHGETGGKVALPMWIKFIRAVQHHFPEKPESAPDGIVQAHINPRDGLLLDQNEKGGIWEYFTAETVPTTMSTPAQPEADFEEEFNEEGLF</sequence>
<dbReference type="GO" id="GO:0008360">
    <property type="term" value="P:regulation of cell shape"/>
    <property type="evidence" value="ECO:0007669"/>
    <property type="project" value="UniProtKB-KW"/>
</dbReference>
<feature type="transmembrane region" description="Helical" evidence="28">
    <location>
        <begin position="20"/>
        <end position="39"/>
    </location>
</feature>
<dbReference type="Gene3D" id="1.10.3810.10">
    <property type="entry name" value="Biosynthetic peptidoglycan transglycosylase-like"/>
    <property type="match status" value="1"/>
</dbReference>
<feature type="domain" description="Glycosyl transferase family 51" evidence="30">
    <location>
        <begin position="70"/>
        <end position="242"/>
    </location>
</feature>
<dbReference type="OrthoDB" id="9766909at2"/>
<evidence type="ECO:0000256" key="6">
    <source>
        <dbReference type="ARBA" id="ARBA00012448"/>
    </source>
</evidence>
<evidence type="ECO:0000256" key="2">
    <source>
        <dbReference type="ARBA" id="ARBA00004249"/>
    </source>
</evidence>
<evidence type="ECO:0000256" key="5">
    <source>
        <dbReference type="ARBA" id="ARBA00007739"/>
    </source>
</evidence>
<evidence type="ECO:0000256" key="22">
    <source>
        <dbReference type="ARBA" id="ARBA00023268"/>
    </source>
</evidence>
<keyword evidence="14 28" id="KW-0812">Transmembrane</keyword>
<keyword evidence="10" id="KW-0121">Carboxypeptidase</keyword>
<keyword evidence="11" id="KW-0645">Protease</keyword>
<evidence type="ECO:0000256" key="16">
    <source>
        <dbReference type="ARBA" id="ARBA00022960"/>
    </source>
</evidence>
<dbReference type="InterPro" id="IPR001460">
    <property type="entry name" value="PCN-bd_Tpept"/>
</dbReference>
<evidence type="ECO:0000313" key="32">
    <source>
        <dbReference type="EMBL" id="OAI17407.1"/>
    </source>
</evidence>
<evidence type="ECO:0000256" key="14">
    <source>
        <dbReference type="ARBA" id="ARBA00022692"/>
    </source>
</evidence>
<evidence type="ECO:0000256" key="25">
    <source>
        <dbReference type="ARBA" id="ARBA00044770"/>
    </source>
</evidence>
<accession>A0A177NHG3</accession>
<keyword evidence="12" id="KW-0328">Glycosyltransferase</keyword>
<dbReference type="EC" id="3.4.16.4" evidence="6"/>
<dbReference type="PANTHER" id="PTHR32282:SF27">
    <property type="entry name" value="PENICILLIN-BINDING PROTEIN 1A"/>
    <property type="match status" value="1"/>
</dbReference>
<dbReference type="Pfam" id="PF17092">
    <property type="entry name" value="PCB_OB"/>
    <property type="match status" value="1"/>
</dbReference>
<evidence type="ECO:0000256" key="21">
    <source>
        <dbReference type="ARBA" id="ARBA00023251"/>
    </source>
</evidence>
<dbReference type="GO" id="GO:0046677">
    <property type="term" value="P:response to antibiotic"/>
    <property type="evidence" value="ECO:0007669"/>
    <property type="project" value="UniProtKB-KW"/>
</dbReference>
<evidence type="ECO:0000256" key="10">
    <source>
        <dbReference type="ARBA" id="ARBA00022645"/>
    </source>
</evidence>
<dbReference type="NCBIfam" id="TIGR02074">
    <property type="entry name" value="PBP_1a_fam"/>
    <property type="match status" value="1"/>
</dbReference>
<keyword evidence="19 28" id="KW-1133">Transmembrane helix</keyword>
<proteinExistence type="inferred from homology"/>
<dbReference type="Proteomes" id="UP000077857">
    <property type="component" value="Unassembled WGS sequence"/>
</dbReference>
<dbReference type="InterPro" id="IPR050396">
    <property type="entry name" value="Glycosyltr_51/Transpeptidase"/>
</dbReference>
<evidence type="ECO:0000256" key="1">
    <source>
        <dbReference type="ARBA" id="ARBA00002624"/>
    </source>
</evidence>
<dbReference type="GO" id="GO:0006508">
    <property type="term" value="P:proteolysis"/>
    <property type="evidence" value="ECO:0007669"/>
    <property type="project" value="UniProtKB-KW"/>
</dbReference>
<dbReference type="SUPFAM" id="SSF53955">
    <property type="entry name" value="Lysozyme-like"/>
    <property type="match status" value="1"/>
</dbReference>
<dbReference type="AlphaFoldDB" id="A0A177NHG3"/>
<name>A0A177NHG3_9GAMM</name>
<keyword evidence="15" id="KW-0378">Hydrolase</keyword>
<comment type="function">
    <text evidence="1">Cell wall formation. Synthesis of cross-linked peptidoglycan from the lipid intermediates. The enzyme has a penicillin-insensitive transglycosylase N-terminal domain (formation of linear glycan strands) and a penicillin-sensitive transpeptidase C-terminal domain (cross-linking of the peptide subunits).</text>
</comment>
<evidence type="ECO:0000256" key="13">
    <source>
        <dbReference type="ARBA" id="ARBA00022679"/>
    </source>
</evidence>
<evidence type="ECO:0000259" key="31">
    <source>
        <dbReference type="Pfam" id="PF17092"/>
    </source>
</evidence>
<keyword evidence="22" id="KW-0511">Multifunctional enzyme</keyword>
<dbReference type="InterPro" id="IPR012338">
    <property type="entry name" value="Beta-lactam/transpept-like"/>
</dbReference>
<dbReference type="PANTHER" id="PTHR32282">
    <property type="entry name" value="BINDING PROTEIN TRANSPEPTIDASE, PUTATIVE-RELATED"/>
    <property type="match status" value="1"/>
</dbReference>
<dbReference type="GO" id="GO:0005886">
    <property type="term" value="C:plasma membrane"/>
    <property type="evidence" value="ECO:0007669"/>
    <property type="project" value="UniProtKB-SubCell"/>
</dbReference>
<dbReference type="GO" id="GO:0009002">
    <property type="term" value="F:serine-type D-Ala-D-Ala carboxypeptidase activity"/>
    <property type="evidence" value="ECO:0007669"/>
    <property type="project" value="UniProtKB-EC"/>
</dbReference>
<evidence type="ECO:0000256" key="23">
    <source>
        <dbReference type="ARBA" id="ARBA00023316"/>
    </source>
</evidence>
<dbReference type="EMBL" id="LUUJ01000067">
    <property type="protein sequence ID" value="OAI17407.1"/>
    <property type="molecule type" value="Genomic_DNA"/>
</dbReference>
<dbReference type="InterPro" id="IPR036950">
    <property type="entry name" value="PBP_transglycosylase"/>
</dbReference>
<keyword evidence="20 28" id="KW-0472">Membrane</keyword>
<feature type="domain" description="Penicillin-binding protein transpeptidase" evidence="29">
    <location>
        <begin position="421"/>
        <end position="675"/>
    </location>
</feature>
<gene>
    <name evidence="32" type="ORF">A1507_10815</name>
</gene>
<evidence type="ECO:0000259" key="30">
    <source>
        <dbReference type="Pfam" id="PF00912"/>
    </source>
</evidence>